<dbReference type="Pfam" id="PF00953">
    <property type="entry name" value="Glycos_transf_4"/>
    <property type="match status" value="1"/>
</dbReference>
<keyword evidence="6" id="KW-0460">Magnesium</keyword>
<feature type="transmembrane region" description="Helical" evidence="7">
    <location>
        <begin position="237"/>
        <end position="261"/>
    </location>
</feature>
<feature type="binding site" evidence="6">
    <location>
        <position position="217"/>
    </location>
    <ligand>
        <name>Mg(2+)</name>
        <dbReference type="ChEBI" id="CHEBI:18420"/>
    </ligand>
</feature>
<dbReference type="InterPro" id="IPR018480">
    <property type="entry name" value="PNAcMuramoyl-5peptid_Trfase_CS"/>
</dbReference>
<dbReference type="GO" id="GO:0016780">
    <property type="term" value="F:phosphotransferase activity, for other substituted phosphate groups"/>
    <property type="evidence" value="ECO:0007669"/>
    <property type="project" value="InterPro"/>
</dbReference>
<dbReference type="GO" id="GO:0046872">
    <property type="term" value="F:metal ion binding"/>
    <property type="evidence" value="ECO:0007669"/>
    <property type="project" value="UniProtKB-KW"/>
</dbReference>
<protein>
    <submittedName>
        <fullName evidence="8">UDP-N-acetylmuramyl pentapeptide phosphotransferase/UDP-N-acetylglucosamine-1-phosphate transferase</fullName>
        <ecNumber evidence="8">2.7.8.13</ecNumber>
    </submittedName>
</protein>
<evidence type="ECO:0000256" key="7">
    <source>
        <dbReference type="SAM" id="Phobius"/>
    </source>
</evidence>
<feature type="transmembrane region" description="Helical" evidence="7">
    <location>
        <begin position="44"/>
        <end position="66"/>
    </location>
</feature>
<feature type="transmembrane region" description="Helical" evidence="7">
    <location>
        <begin position="6"/>
        <end position="23"/>
    </location>
</feature>
<dbReference type="AlphaFoldDB" id="A0AB94IXP3"/>
<comment type="cofactor">
    <cofactor evidence="6">
        <name>Mg(2+)</name>
        <dbReference type="ChEBI" id="CHEBI:18420"/>
    </cofactor>
</comment>
<keyword evidence="2 8" id="KW-0808">Transferase</keyword>
<feature type="transmembrane region" description="Helical" evidence="7">
    <location>
        <begin position="189"/>
        <end position="208"/>
    </location>
</feature>
<dbReference type="EMBL" id="FP929056">
    <property type="protein sequence ID" value="CBL28489.1"/>
    <property type="molecule type" value="Genomic_DNA"/>
</dbReference>
<evidence type="ECO:0000256" key="2">
    <source>
        <dbReference type="ARBA" id="ARBA00022679"/>
    </source>
</evidence>
<accession>A0AB94IXP3</accession>
<evidence type="ECO:0000256" key="5">
    <source>
        <dbReference type="ARBA" id="ARBA00023136"/>
    </source>
</evidence>
<dbReference type="EC" id="2.7.8.13" evidence="8"/>
<gene>
    <name evidence="8" type="ORF">SY1_14480</name>
</gene>
<comment type="subcellular location">
    <subcellularLocation>
        <location evidence="1">Membrane</location>
        <topology evidence="1">Multi-pass membrane protein</topology>
    </subcellularLocation>
</comment>
<sequence length="314" mass="33969">MKRATLWGAAFFCLSLVLQYVWLRVQRRVSLTQAQKSYGVGIDVEVKAATPSMGGAVFLVLALLGLASTWSGESLTFWSLPLAGGFIGLLDDGLKFFSRSSEGLRSLTKLKVQLVVCGLWVLLVFLKGRAGLWPGLELGWPLLAPLTFIGCVGMLNAVNITDGLDGLAGGCAMISLTALPFLIPASEFNVTTVSMLFFMTAGFMFFNLRPARTFMGDTGAHFLGGALAGLCVTNGRLLALIPVGFLFGIEMLTSAIQIFTIRKLNRRVFLMAPLHHHFQRMGWDESLVTARFWLVQAVGAAWLSLLLLCVGGEG</sequence>
<dbReference type="PROSITE" id="PS01347">
    <property type="entry name" value="MRAY_1"/>
    <property type="match status" value="1"/>
</dbReference>
<dbReference type="RefSeq" id="WP_015556636.1">
    <property type="nucleotide sequence ID" value="NC_021038.1"/>
</dbReference>
<keyword evidence="6" id="KW-0479">Metal-binding</keyword>
<keyword evidence="3 7" id="KW-0812">Transmembrane</keyword>
<reference evidence="9" key="1">
    <citation type="submission" date="2010-03" db="EMBL/GenBank/DDBJ databases">
        <title>The genome sequence of Synergistetes sp. SGP1.</title>
        <authorList>
            <consortium name="metaHIT consortium -- http://www.metahit.eu/"/>
            <person name="Pajon A."/>
            <person name="Turner K."/>
            <person name="Parkhill J."/>
            <person name="Wade W."/>
            <person name="Vartoukian S."/>
        </authorList>
    </citation>
    <scope>NUCLEOTIDE SEQUENCE [LARGE SCALE GENOMIC DNA]</scope>
    <source>
        <strain evidence="9">SGP1</strain>
    </source>
</reference>
<feature type="binding site" evidence="6">
    <location>
        <position position="159"/>
    </location>
    <ligand>
        <name>Mg(2+)</name>
        <dbReference type="ChEBI" id="CHEBI:18420"/>
    </ligand>
</feature>
<evidence type="ECO:0000313" key="9">
    <source>
        <dbReference type="Proteomes" id="UP000008957"/>
    </source>
</evidence>
<feature type="transmembrane region" description="Helical" evidence="7">
    <location>
        <begin position="138"/>
        <end position="157"/>
    </location>
</feature>
<dbReference type="PANTHER" id="PTHR22926:SF5">
    <property type="entry name" value="PHOSPHO-N-ACETYLMURAMOYL-PENTAPEPTIDE-TRANSFERASE HOMOLOG"/>
    <property type="match status" value="1"/>
</dbReference>
<keyword evidence="5 7" id="KW-0472">Membrane</keyword>
<feature type="transmembrane region" description="Helical" evidence="7">
    <location>
        <begin position="290"/>
        <end position="310"/>
    </location>
</feature>
<name>A0AB94IXP3_9BACT</name>
<evidence type="ECO:0000256" key="4">
    <source>
        <dbReference type="ARBA" id="ARBA00022989"/>
    </source>
</evidence>
<evidence type="ECO:0000256" key="6">
    <source>
        <dbReference type="PIRSR" id="PIRSR600715-1"/>
    </source>
</evidence>
<reference evidence="8 9" key="2">
    <citation type="submission" date="2010-03" db="EMBL/GenBank/DDBJ databases">
        <authorList>
            <person name="Pajon A."/>
        </authorList>
    </citation>
    <scope>NUCLEOTIDE SEQUENCE [LARGE SCALE GENOMIC DNA]</scope>
    <source>
        <strain evidence="8 9">SGP1</strain>
    </source>
</reference>
<dbReference type="GO" id="GO:0044038">
    <property type="term" value="P:cell wall macromolecule biosynthetic process"/>
    <property type="evidence" value="ECO:0007669"/>
    <property type="project" value="TreeGrafter"/>
</dbReference>
<dbReference type="GO" id="GO:0005886">
    <property type="term" value="C:plasma membrane"/>
    <property type="evidence" value="ECO:0007669"/>
    <property type="project" value="TreeGrafter"/>
</dbReference>
<dbReference type="InterPro" id="IPR000715">
    <property type="entry name" value="Glycosyl_transferase_4"/>
</dbReference>
<evidence type="ECO:0000313" key="8">
    <source>
        <dbReference type="EMBL" id="CBL28489.1"/>
    </source>
</evidence>
<evidence type="ECO:0000256" key="3">
    <source>
        <dbReference type="ARBA" id="ARBA00022692"/>
    </source>
</evidence>
<feature type="transmembrane region" description="Helical" evidence="7">
    <location>
        <begin position="164"/>
        <end position="183"/>
    </location>
</feature>
<proteinExistence type="predicted"/>
<dbReference type="Proteomes" id="UP000008957">
    <property type="component" value="Chromosome"/>
</dbReference>
<feature type="transmembrane region" description="Helical" evidence="7">
    <location>
        <begin position="110"/>
        <end position="126"/>
    </location>
</feature>
<dbReference type="GO" id="GO:0071555">
    <property type="term" value="P:cell wall organization"/>
    <property type="evidence" value="ECO:0007669"/>
    <property type="project" value="TreeGrafter"/>
</dbReference>
<evidence type="ECO:0000256" key="1">
    <source>
        <dbReference type="ARBA" id="ARBA00004141"/>
    </source>
</evidence>
<dbReference type="KEGG" id="sbr:SY1_14480"/>
<dbReference type="PROSITE" id="PS01348">
    <property type="entry name" value="MRAY_2"/>
    <property type="match status" value="1"/>
</dbReference>
<dbReference type="PANTHER" id="PTHR22926">
    <property type="entry name" value="PHOSPHO-N-ACETYLMURAMOYL-PENTAPEPTIDE-TRANSFERASE"/>
    <property type="match status" value="1"/>
</dbReference>
<feature type="transmembrane region" description="Helical" evidence="7">
    <location>
        <begin position="78"/>
        <end position="98"/>
    </location>
</feature>
<keyword evidence="4 7" id="KW-1133">Transmembrane helix</keyword>
<organism evidence="8 9">
    <name type="scientific">Fretibacterium fastidiosum</name>
    <dbReference type="NCBI Taxonomy" id="651822"/>
    <lineage>
        <taxon>Bacteria</taxon>
        <taxon>Thermotogati</taxon>
        <taxon>Synergistota</taxon>
        <taxon>Synergistia</taxon>
        <taxon>Synergistales</taxon>
        <taxon>Aminobacteriaceae</taxon>
        <taxon>Fretibacterium</taxon>
    </lineage>
</organism>
<keyword evidence="9" id="KW-1185">Reference proteome</keyword>